<organism evidence="1 2">
    <name type="scientific">Rhodocytophaga aerolata</name>
    <dbReference type="NCBI Taxonomy" id="455078"/>
    <lineage>
        <taxon>Bacteria</taxon>
        <taxon>Pseudomonadati</taxon>
        <taxon>Bacteroidota</taxon>
        <taxon>Cytophagia</taxon>
        <taxon>Cytophagales</taxon>
        <taxon>Rhodocytophagaceae</taxon>
        <taxon>Rhodocytophaga</taxon>
    </lineage>
</organism>
<reference evidence="1" key="1">
    <citation type="submission" date="2023-07" db="EMBL/GenBank/DDBJ databases">
        <title>The genome sequence of Rhodocytophaga aerolata KACC 12507.</title>
        <authorList>
            <person name="Zhang X."/>
        </authorList>
    </citation>
    <scope>NUCLEOTIDE SEQUENCE</scope>
    <source>
        <strain evidence="1">KACC 12507</strain>
    </source>
</reference>
<dbReference type="Proteomes" id="UP001168528">
    <property type="component" value="Unassembled WGS sequence"/>
</dbReference>
<dbReference type="RefSeq" id="WP_302040296.1">
    <property type="nucleotide sequence ID" value="NZ_JAUKPO010000019.1"/>
</dbReference>
<gene>
    <name evidence="1" type="ORF">Q0590_24670</name>
</gene>
<dbReference type="EMBL" id="JAUKPO010000019">
    <property type="protein sequence ID" value="MDO1449493.1"/>
    <property type="molecule type" value="Genomic_DNA"/>
</dbReference>
<accession>A0ABT8RBJ8</accession>
<evidence type="ECO:0000313" key="1">
    <source>
        <dbReference type="EMBL" id="MDO1449493.1"/>
    </source>
</evidence>
<comment type="caution">
    <text evidence="1">The sequence shown here is derived from an EMBL/GenBank/DDBJ whole genome shotgun (WGS) entry which is preliminary data.</text>
</comment>
<evidence type="ECO:0008006" key="3">
    <source>
        <dbReference type="Google" id="ProtNLM"/>
    </source>
</evidence>
<protein>
    <recommendedName>
        <fullName evidence="3">DUF3575 domain-containing protein</fullName>
    </recommendedName>
</protein>
<name>A0ABT8RBJ8_9BACT</name>
<proteinExistence type="predicted"/>
<sequence length="215" mass="24647">MKKILILFIGLLTGLPWVAAQEKITIERSEEEMDTARFAHLLDSYNHVIRANEEKKQLIKIDLIGPVLYLFSLGERNDSSKNHVNNMVRVSFERKITPAWSYIIGTTLRADNRRIRDIGLAGGMRYYYNLNRRILKGKSANNFSANYLSTFIDGRTRPGRNEQDLSIHLVYGIQRRITRWGYVDADVGIAKGIINYPDRKAGLNFRASIQLGIAF</sequence>
<keyword evidence="2" id="KW-1185">Reference proteome</keyword>
<evidence type="ECO:0000313" key="2">
    <source>
        <dbReference type="Proteomes" id="UP001168528"/>
    </source>
</evidence>